<dbReference type="Proteomes" id="UP000033624">
    <property type="component" value="Unassembled WGS sequence"/>
</dbReference>
<dbReference type="EMBL" id="LAEW01000001">
    <property type="protein sequence ID" value="KJQ46122.1"/>
    <property type="molecule type" value="Genomic_DNA"/>
</dbReference>
<feature type="compositionally biased region" description="Basic and acidic residues" evidence="1">
    <location>
        <begin position="126"/>
        <end position="138"/>
    </location>
</feature>
<feature type="region of interest" description="Disordered" evidence="1">
    <location>
        <begin position="28"/>
        <end position="138"/>
    </location>
</feature>
<feature type="compositionally biased region" description="Low complexity" evidence="1">
    <location>
        <begin position="105"/>
        <end position="118"/>
    </location>
</feature>
<feature type="signal peptide" evidence="2">
    <location>
        <begin position="1"/>
        <end position="21"/>
    </location>
</feature>
<evidence type="ECO:0000256" key="1">
    <source>
        <dbReference type="SAM" id="MobiDB-lite"/>
    </source>
</evidence>
<dbReference type="OMA" id="MISFIND"/>
<dbReference type="PROSITE" id="PS51257">
    <property type="entry name" value="PROKAR_LIPOPROTEIN"/>
    <property type="match status" value="1"/>
</dbReference>
<proteinExistence type="predicted"/>
<feature type="compositionally biased region" description="Polar residues" evidence="1">
    <location>
        <begin position="66"/>
        <end position="77"/>
    </location>
</feature>
<accession>A0AAE2EJ97</accession>
<feature type="compositionally biased region" description="Basic and acidic residues" evidence="1">
    <location>
        <begin position="42"/>
        <end position="65"/>
    </location>
</feature>
<feature type="chain" id="PRO_5041950892" evidence="2">
    <location>
        <begin position="22"/>
        <end position="554"/>
    </location>
</feature>
<dbReference type="KEGG" id="mmyi:mycmycITA_00265"/>
<reference evidence="3 4" key="1">
    <citation type="submission" date="2015-02" db="EMBL/GenBank/DDBJ databases">
        <title>Mycoplasma mycoides subsp. mycoides strain:B237 Genome sequencing.</title>
        <authorList>
            <person name="Fischer A."/>
            <person name="Santana-Cruz I."/>
            <person name="Schieck E."/>
            <person name="Gourle H."/>
            <person name="Lambert M."/>
            <person name="Nadendla S."/>
            <person name="Miller R.A."/>
            <person name="Weber J."/>
            <person name="Bongcam-Rudloff E."/>
            <person name="Vashee S."/>
            <person name="Frey J."/>
            <person name="Jores J."/>
        </authorList>
    </citation>
    <scope>NUCLEOTIDE SEQUENCE [LARGE SCALE GENOMIC DNA]</scope>
    <source>
        <strain evidence="3 4">B237</strain>
    </source>
</reference>
<gene>
    <name evidence="3" type="ORF">TS59_0272</name>
</gene>
<dbReference type="NCBIfam" id="NF045959">
    <property type="entry name" value="LppA_rel_LP"/>
    <property type="match status" value="1"/>
</dbReference>
<feature type="compositionally biased region" description="Polar residues" evidence="1">
    <location>
        <begin position="28"/>
        <end position="40"/>
    </location>
</feature>
<evidence type="ECO:0000256" key="2">
    <source>
        <dbReference type="SAM" id="SignalP"/>
    </source>
</evidence>
<sequence length="554" mass="63767">MRKFNKLFLTILPISSISAFSVVSCTTNTKNNNQIPTIPNNKKPDNRPSENKPGSTEEHTNKEPNENTNNQKQPNSSEKSEAEPSPGKPENKPDNSHNQKQPEHNNSNPNNTDNNNSNADQPQGDHPQEEPLNKVDFSDVNKLDKEVKFEFFTTYSRMDAKSAWVQIQGRQPAIFKEIIFKGKNEILNRYEIEFDSQKVPNIVDEKGTIDNVGIKFSKNGKSKTREFVFTGFKKLENKIDKGKNKDEYIKPKTNIDKSLSGIFPSLVAYMLLYSEETQSNNKYDRNIKQSGNVINFDELRNKNLELFGEDFVGFGVGTKELLFDYKDEYNKIYKDKIVAARYDDINGILELEAQVSNTDEYENRNDPTKNYKFTFKGFRSIDFNNTNKNVLSISLQQRFLKKLVDNKILKTIIDQLVQHNHFNHKAPVSNINNSNLKGELFEKLTVDIIDDENYLYKSSQTLKIGLFKKENNNKSILGLKNQMSLYPFHSRITKDSIKNIYVTINNKSAIKELELEAEIQIPIYSSILTDLTDHTYAEEKPLKITVNQKIKLDQ</sequence>
<dbReference type="NCBIfam" id="TIGR03490">
    <property type="entry name" value="Mycoplas_LppA"/>
    <property type="match status" value="1"/>
</dbReference>
<feature type="compositionally biased region" description="Basic and acidic residues" evidence="1">
    <location>
        <begin position="89"/>
        <end position="103"/>
    </location>
</feature>
<name>A0AAE2EJ97_MYCMY</name>
<evidence type="ECO:0000313" key="3">
    <source>
        <dbReference type="EMBL" id="KJQ46122.1"/>
    </source>
</evidence>
<keyword evidence="2" id="KW-0732">Signal</keyword>
<dbReference type="RefSeq" id="WP_011166438.1">
    <property type="nucleotide sequence ID" value="NZ_CP010267.1"/>
</dbReference>
<comment type="caution">
    <text evidence="3">The sequence shown here is derived from an EMBL/GenBank/DDBJ whole genome shotgun (WGS) entry which is preliminary data.</text>
</comment>
<evidence type="ECO:0000313" key="4">
    <source>
        <dbReference type="Proteomes" id="UP000033624"/>
    </source>
</evidence>
<dbReference type="AlphaFoldDB" id="A0AAE2EJ97"/>
<organism evidence="3 4">
    <name type="scientific">Mycoplasma mycoides subsp. mycoides</name>
    <dbReference type="NCBI Taxonomy" id="2103"/>
    <lineage>
        <taxon>Bacteria</taxon>
        <taxon>Bacillati</taxon>
        <taxon>Mycoplasmatota</taxon>
        <taxon>Mollicutes</taxon>
        <taxon>Mycoplasmataceae</taxon>
        <taxon>Mycoplasma</taxon>
    </lineage>
</organism>
<dbReference type="InterPro" id="IPR019992">
    <property type="entry name" value="Mycoides_lipoprot_LppA/p72"/>
</dbReference>
<protein>
    <submittedName>
        <fullName evidence="3">Lipoassociated domain protein</fullName>
    </submittedName>
</protein>